<dbReference type="PROSITE" id="PS50297">
    <property type="entry name" value="ANK_REP_REGION"/>
    <property type="match status" value="5"/>
</dbReference>
<evidence type="ECO:0000256" key="2">
    <source>
        <dbReference type="ARBA" id="ARBA00023043"/>
    </source>
</evidence>
<feature type="repeat" description="ANK" evidence="3">
    <location>
        <begin position="522"/>
        <end position="555"/>
    </location>
</feature>
<accession>A0A146LSQ3</accession>
<keyword evidence="1" id="KW-0677">Repeat</keyword>
<feature type="repeat" description="ANK" evidence="3">
    <location>
        <begin position="411"/>
        <end position="448"/>
    </location>
</feature>
<dbReference type="AlphaFoldDB" id="A0A146LSQ3"/>
<feature type="repeat" description="ANK" evidence="3">
    <location>
        <begin position="486"/>
        <end position="521"/>
    </location>
</feature>
<evidence type="ECO:0000313" key="4">
    <source>
        <dbReference type="EMBL" id="JAQ10289.1"/>
    </source>
</evidence>
<keyword evidence="2 3" id="KW-0040">ANK repeat</keyword>
<dbReference type="InterPro" id="IPR002110">
    <property type="entry name" value="Ankyrin_rpt"/>
</dbReference>
<proteinExistence type="predicted"/>
<organism evidence="4">
    <name type="scientific">Lygus hesperus</name>
    <name type="common">Western plant bug</name>
    <dbReference type="NCBI Taxonomy" id="30085"/>
    <lineage>
        <taxon>Eukaryota</taxon>
        <taxon>Metazoa</taxon>
        <taxon>Ecdysozoa</taxon>
        <taxon>Arthropoda</taxon>
        <taxon>Hexapoda</taxon>
        <taxon>Insecta</taxon>
        <taxon>Pterygota</taxon>
        <taxon>Neoptera</taxon>
        <taxon>Paraneoptera</taxon>
        <taxon>Hemiptera</taxon>
        <taxon>Heteroptera</taxon>
        <taxon>Panheteroptera</taxon>
        <taxon>Cimicomorpha</taxon>
        <taxon>Miridae</taxon>
        <taxon>Mirini</taxon>
        <taxon>Lygus</taxon>
    </lineage>
</organism>
<dbReference type="InterPro" id="IPR036770">
    <property type="entry name" value="Ankyrin_rpt-contain_sf"/>
</dbReference>
<dbReference type="GO" id="GO:0003723">
    <property type="term" value="F:RNA binding"/>
    <property type="evidence" value="ECO:0007669"/>
    <property type="project" value="TreeGrafter"/>
</dbReference>
<sequence>MDDLAEHLELVPGEQPPVDQAGVPQEVNLENPNDDDDIFPLLNFLELLEDNQVTLEEATEKGDIETMLRILEDEGHNLIDLDPNCHKLLIDALQRGYFDIATLLVSKGAPVNCCSESGWTPLHIAAGDAAAFEVIKLMLERGADVNAEIAVNSVTDYLSEEAGDTPLHRAAMKGNLKIVELLLQNGADCNKTNTHVTPPLIVAVKGQWTEITKMLLDHGADVHQYNINPPSLWCLTPLDWAMSQLFVVLGPENLNKVVHHFLSWDPIDISTAIGVIPKEVELPESDLEGLNNLLAIIELLVTKGASDNIIIQAMKFRYPEEAYKVAEILLKHGAKMDVEDQRGISLMQVAACVGYYNLIKLFLDNGAEGDRPNHCGWTPLMISLAGFREVDLDVVKLFIEYGANVNAEDDKGKTPLMIAIPGYISSPNHSLLIEYLLDQGARINIADSDGDTPLSRALRFRKRDDNDDIIKLLLDRGAEVNTMNSESNTPLHIAISKYDRVGFKVIKMLLDHGAEVDAKDAEGNTPLMLAITCCYFSDVAQLLIDHGADINARNSSGHTPFQLAVIESRTDIISQLLVNKVQFDPKDLLEDESLVRLVIGTVPYRRKEVFGIRRLNHREDILKARKQLINSYIQQHHAARDSKFRGRVYLALTEGIRNSPTEIKCITGLGSSALLFTIVESRVLDLKLKMEPVPNSHLISVLSYRIKYEGHLINMRKTYNMLCNKEIRRMKLYRITDAVTLHDIITKEPKQAAAYARSENVQRQLLKLYHRNKIEEGIQLQFPIFGFLINNRIQNALARLKLVNAGEYCLNSLFHRSMEIEKHDSFTFDVSKPSTSKTTDHWVGKTTGSCSSQQPLPIVVTDVILDLLDDGDLQNLIAADCDIASESIKQLHAEWREDLLTMIYSHDAL</sequence>
<gene>
    <name evidence="4" type="primary">ANK1_4</name>
    <name evidence="4" type="ORF">g.87985</name>
</gene>
<dbReference type="GO" id="GO:0006396">
    <property type="term" value="P:RNA processing"/>
    <property type="evidence" value="ECO:0007669"/>
    <property type="project" value="TreeGrafter"/>
</dbReference>
<feature type="repeat" description="ANK" evidence="3">
    <location>
        <begin position="162"/>
        <end position="194"/>
    </location>
</feature>
<dbReference type="PANTHER" id="PTHR24141:SF1">
    <property type="entry name" value="2-5A-DEPENDENT RIBONUCLEASE"/>
    <property type="match status" value="1"/>
</dbReference>
<dbReference type="SUPFAM" id="SSF48403">
    <property type="entry name" value="Ankyrin repeat"/>
    <property type="match status" value="2"/>
</dbReference>
<dbReference type="Pfam" id="PF12796">
    <property type="entry name" value="Ank_2"/>
    <property type="match status" value="4"/>
</dbReference>
<dbReference type="PROSITE" id="PS50088">
    <property type="entry name" value="ANK_REPEAT"/>
    <property type="match status" value="7"/>
</dbReference>
<reference evidence="4" key="1">
    <citation type="journal article" date="2016" name="Gigascience">
        <title>De novo construction of an expanded transcriptome assembly for the western tarnished plant bug, Lygus hesperus.</title>
        <authorList>
            <person name="Tassone E.E."/>
            <person name="Geib S.M."/>
            <person name="Hall B."/>
            <person name="Fabrick J.A."/>
            <person name="Brent C.S."/>
            <person name="Hull J.J."/>
        </authorList>
    </citation>
    <scope>NUCLEOTIDE SEQUENCE</scope>
</reference>
<dbReference type="GO" id="GO:0004540">
    <property type="term" value="F:RNA nuclease activity"/>
    <property type="evidence" value="ECO:0007669"/>
    <property type="project" value="TreeGrafter"/>
</dbReference>
<protein>
    <submittedName>
        <fullName evidence="4">Ankyrin-1</fullName>
    </submittedName>
</protein>
<dbReference type="PRINTS" id="PR01415">
    <property type="entry name" value="ANKYRIN"/>
</dbReference>
<feature type="repeat" description="ANK" evidence="3">
    <location>
        <begin position="375"/>
        <end position="410"/>
    </location>
</feature>
<evidence type="ECO:0000256" key="1">
    <source>
        <dbReference type="ARBA" id="ARBA00022737"/>
    </source>
</evidence>
<name>A0A146LSQ3_LYGHE</name>
<dbReference type="PANTHER" id="PTHR24141">
    <property type="entry name" value="2-5A-DEPENDENT RIBONUCLEASE"/>
    <property type="match status" value="1"/>
</dbReference>
<feature type="repeat" description="ANK" evidence="3">
    <location>
        <begin position="449"/>
        <end position="485"/>
    </location>
</feature>
<dbReference type="EMBL" id="GDHC01008340">
    <property type="protein sequence ID" value="JAQ10289.1"/>
    <property type="molecule type" value="Transcribed_RNA"/>
</dbReference>
<dbReference type="Gene3D" id="1.25.40.20">
    <property type="entry name" value="Ankyrin repeat-containing domain"/>
    <property type="match status" value="5"/>
</dbReference>
<feature type="repeat" description="ANK" evidence="3">
    <location>
        <begin position="117"/>
        <end position="150"/>
    </location>
</feature>
<evidence type="ECO:0000256" key="3">
    <source>
        <dbReference type="PROSITE-ProRule" id="PRU00023"/>
    </source>
</evidence>
<dbReference type="SMART" id="SM00248">
    <property type="entry name" value="ANK"/>
    <property type="match status" value="12"/>
</dbReference>